<organism evidence="12 13">
    <name type="scientific">Acetomicrobium hydrogeniformans ATCC BAA-1850</name>
    <dbReference type="NCBI Taxonomy" id="592015"/>
    <lineage>
        <taxon>Bacteria</taxon>
        <taxon>Thermotogati</taxon>
        <taxon>Synergistota</taxon>
        <taxon>Synergistia</taxon>
        <taxon>Synergistales</taxon>
        <taxon>Acetomicrobiaceae</taxon>
        <taxon>Acetomicrobium</taxon>
    </lineage>
</organism>
<sequence length="264" mass="29069">MMGNIGKWIGPLTLSFLIHLALFWHLEIPKPQALPQRTDSVIAIRLANANEAEKTSRIAEDKDPGPTKPSSPDKPSETKDYKAKEDKAKEDKGTTNLTKKPASKKPLAEQEKKAPAKERAPEDIDVKATDSTASPAEVAKPLPRESDGSNSQPSPLQEGLKGQPEIPSTFSDKPQQPIAVASELDILRSVKPIYPLISRRRGEEGTVIVYVRLSSDGKVEEARIHRSSGFDLLDESALKAVKQWIFKSLEEKEVLVPVVFKLNP</sequence>
<dbReference type="Proteomes" id="UP000005273">
    <property type="component" value="Unassembled WGS sequence"/>
</dbReference>
<feature type="domain" description="TonB C-terminal" evidence="11">
    <location>
        <begin position="179"/>
        <end position="264"/>
    </location>
</feature>
<comment type="similarity">
    <text evidence="2">Belongs to the TonB family.</text>
</comment>
<keyword evidence="4" id="KW-1003">Cell membrane</keyword>
<keyword evidence="7" id="KW-0653">Protein transport</keyword>
<evidence type="ECO:0000256" key="3">
    <source>
        <dbReference type="ARBA" id="ARBA00022448"/>
    </source>
</evidence>
<evidence type="ECO:0000256" key="6">
    <source>
        <dbReference type="ARBA" id="ARBA00022692"/>
    </source>
</evidence>
<keyword evidence="6" id="KW-0812">Transmembrane</keyword>
<dbReference type="GO" id="GO:0005886">
    <property type="term" value="C:plasma membrane"/>
    <property type="evidence" value="ECO:0007669"/>
    <property type="project" value="UniProtKB-SubCell"/>
</dbReference>
<dbReference type="OrthoDB" id="6430at2"/>
<reference evidence="13" key="1">
    <citation type="submission" date="2012-09" db="EMBL/GenBank/DDBJ databases">
        <authorList>
            <person name="Weinstock G."/>
            <person name="Sodergren E."/>
            <person name="Clifton S."/>
            <person name="Fulton L."/>
            <person name="Fulton B."/>
            <person name="Courtney L."/>
            <person name="Fronick C."/>
            <person name="Harrison M."/>
            <person name="Strong C."/>
            <person name="Farmer C."/>
            <person name="Delehaunty K."/>
            <person name="Markovic C."/>
            <person name="Hall O."/>
            <person name="Minx P."/>
            <person name="Tomlinson C."/>
            <person name="Mitreva M."/>
            <person name="Nelson J."/>
            <person name="Hou S."/>
            <person name="Wollam A."/>
            <person name="Pepin K.H."/>
            <person name="Johnson M."/>
            <person name="Bhonagiri V."/>
            <person name="Nash W.E."/>
            <person name="Suruliraj S."/>
            <person name="Warren W."/>
            <person name="Chinwalla A."/>
            <person name="Mardis E.R."/>
            <person name="Wilson R.K."/>
        </authorList>
    </citation>
    <scope>NUCLEOTIDE SEQUENCE [LARGE SCALE GENOMIC DNA]</scope>
    <source>
        <strain evidence="13">OS1</strain>
    </source>
</reference>
<dbReference type="EMBL" id="ACJX03000001">
    <property type="protein sequence ID" value="KRT35522.1"/>
    <property type="molecule type" value="Genomic_DNA"/>
</dbReference>
<dbReference type="Gene3D" id="3.30.1150.10">
    <property type="match status" value="1"/>
</dbReference>
<name>A0A0T5XB75_9BACT</name>
<proteinExistence type="inferred from homology"/>
<keyword evidence="9" id="KW-0472">Membrane</keyword>
<evidence type="ECO:0000313" key="12">
    <source>
        <dbReference type="EMBL" id="KRT35522.1"/>
    </source>
</evidence>
<evidence type="ECO:0000256" key="4">
    <source>
        <dbReference type="ARBA" id="ARBA00022475"/>
    </source>
</evidence>
<dbReference type="PANTHER" id="PTHR33446">
    <property type="entry name" value="PROTEIN TONB-RELATED"/>
    <property type="match status" value="1"/>
</dbReference>
<keyword evidence="12" id="KW-0675">Receptor</keyword>
<dbReference type="GO" id="GO:0015031">
    <property type="term" value="P:protein transport"/>
    <property type="evidence" value="ECO:0007669"/>
    <property type="project" value="UniProtKB-KW"/>
</dbReference>
<comment type="caution">
    <text evidence="12">The sequence shown here is derived from an EMBL/GenBank/DDBJ whole genome shotgun (WGS) entry which is preliminary data.</text>
</comment>
<feature type="compositionally biased region" description="Basic and acidic residues" evidence="10">
    <location>
        <begin position="106"/>
        <end position="128"/>
    </location>
</feature>
<keyword evidence="3" id="KW-0813">Transport</keyword>
<dbReference type="STRING" id="592015.HMPREF1705_02754"/>
<evidence type="ECO:0000259" key="11">
    <source>
        <dbReference type="PROSITE" id="PS52015"/>
    </source>
</evidence>
<evidence type="ECO:0000256" key="2">
    <source>
        <dbReference type="ARBA" id="ARBA00006555"/>
    </source>
</evidence>
<dbReference type="GO" id="GO:0055085">
    <property type="term" value="P:transmembrane transport"/>
    <property type="evidence" value="ECO:0007669"/>
    <property type="project" value="InterPro"/>
</dbReference>
<keyword evidence="8" id="KW-1133">Transmembrane helix</keyword>
<feature type="compositionally biased region" description="Basic and acidic residues" evidence="10">
    <location>
        <begin position="74"/>
        <end position="93"/>
    </location>
</feature>
<dbReference type="NCBIfam" id="TIGR01352">
    <property type="entry name" value="tonB_Cterm"/>
    <property type="match status" value="1"/>
</dbReference>
<comment type="subcellular location">
    <subcellularLocation>
        <location evidence="1">Cell inner membrane</location>
        <topology evidence="1">Single-pass membrane protein</topology>
        <orientation evidence="1">Periplasmic side</orientation>
    </subcellularLocation>
</comment>
<dbReference type="Pfam" id="PF03544">
    <property type="entry name" value="TonB_C"/>
    <property type="match status" value="1"/>
</dbReference>
<dbReference type="SUPFAM" id="SSF74653">
    <property type="entry name" value="TolA/TonB C-terminal domain"/>
    <property type="match status" value="1"/>
</dbReference>
<gene>
    <name evidence="12" type="ORF">HMPREF1705_02754</name>
</gene>
<evidence type="ECO:0000256" key="8">
    <source>
        <dbReference type="ARBA" id="ARBA00022989"/>
    </source>
</evidence>
<evidence type="ECO:0000256" key="1">
    <source>
        <dbReference type="ARBA" id="ARBA00004383"/>
    </source>
</evidence>
<accession>A0A0T5XB75</accession>
<dbReference type="InterPro" id="IPR006260">
    <property type="entry name" value="TonB/TolA_C"/>
</dbReference>
<dbReference type="InterPro" id="IPR051045">
    <property type="entry name" value="TonB-dependent_transducer"/>
</dbReference>
<dbReference type="PROSITE" id="PS52015">
    <property type="entry name" value="TONB_CTD"/>
    <property type="match status" value="1"/>
</dbReference>
<evidence type="ECO:0000313" key="13">
    <source>
        <dbReference type="Proteomes" id="UP000005273"/>
    </source>
</evidence>
<keyword evidence="13" id="KW-1185">Reference proteome</keyword>
<evidence type="ECO:0000256" key="7">
    <source>
        <dbReference type="ARBA" id="ARBA00022927"/>
    </source>
</evidence>
<dbReference type="AlphaFoldDB" id="A0A0T5XB75"/>
<evidence type="ECO:0000256" key="9">
    <source>
        <dbReference type="ARBA" id="ARBA00023136"/>
    </source>
</evidence>
<protein>
    <submittedName>
        <fullName evidence="12">TonB-dependent receptor</fullName>
    </submittedName>
</protein>
<dbReference type="InterPro" id="IPR037682">
    <property type="entry name" value="TonB_C"/>
</dbReference>
<feature type="compositionally biased region" description="Basic and acidic residues" evidence="10">
    <location>
        <begin position="51"/>
        <end position="65"/>
    </location>
</feature>
<dbReference type="eggNOG" id="COG0810">
    <property type="taxonomic scope" value="Bacteria"/>
</dbReference>
<evidence type="ECO:0000256" key="5">
    <source>
        <dbReference type="ARBA" id="ARBA00022519"/>
    </source>
</evidence>
<keyword evidence="5" id="KW-0997">Cell inner membrane</keyword>
<evidence type="ECO:0000256" key="10">
    <source>
        <dbReference type="SAM" id="MobiDB-lite"/>
    </source>
</evidence>
<feature type="region of interest" description="Disordered" evidence="10">
    <location>
        <begin position="50"/>
        <end position="174"/>
    </location>
</feature>